<dbReference type="EMBL" id="JAFNEN010000032">
    <property type="protein sequence ID" value="KAG8199023.1"/>
    <property type="molecule type" value="Genomic_DNA"/>
</dbReference>
<feature type="domain" description="TIL" evidence="5">
    <location>
        <begin position="256"/>
        <end position="311"/>
    </location>
</feature>
<feature type="domain" description="TIL" evidence="5">
    <location>
        <begin position="509"/>
        <end position="562"/>
    </location>
</feature>
<feature type="domain" description="TIL" evidence="5">
    <location>
        <begin position="448"/>
        <end position="502"/>
    </location>
</feature>
<feature type="domain" description="TIL" evidence="5">
    <location>
        <begin position="189"/>
        <end position="243"/>
    </location>
</feature>
<feature type="region of interest" description="Disordered" evidence="3">
    <location>
        <begin position="74"/>
        <end position="188"/>
    </location>
</feature>
<dbReference type="Gene3D" id="2.10.25.10">
    <property type="entry name" value="Laminin"/>
    <property type="match status" value="8"/>
</dbReference>
<feature type="signal peptide" evidence="4">
    <location>
        <begin position="1"/>
        <end position="18"/>
    </location>
</feature>
<dbReference type="InterPro" id="IPR002919">
    <property type="entry name" value="TIL_dom"/>
</dbReference>
<feature type="domain" description="TIL" evidence="5">
    <location>
        <begin position="21"/>
        <end position="73"/>
    </location>
</feature>
<evidence type="ECO:0000256" key="4">
    <source>
        <dbReference type="SAM" id="SignalP"/>
    </source>
</evidence>
<dbReference type="InterPro" id="IPR051368">
    <property type="entry name" value="SerProtInhib-TIL_Domain"/>
</dbReference>
<dbReference type="Pfam" id="PF01826">
    <property type="entry name" value="TIL"/>
    <property type="match status" value="8"/>
</dbReference>
<organism evidence="6 7">
    <name type="scientific">Oedothorax gibbosus</name>
    <dbReference type="NCBI Taxonomy" id="931172"/>
    <lineage>
        <taxon>Eukaryota</taxon>
        <taxon>Metazoa</taxon>
        <taxon>Ecdysozoa</taxon>
        <taxon>Arthropoda</taxon>
        <taxon>Chelicerata</taxon>
        <taxon>Arachnida</taxon>
        <taxon>Araneae</taxon>
        <taxon>Araneomorphae</taxon>
        <taxon>Entelegynae</taxon>
        <taxon>Araneoidea</taxon>
        <taxon>Linyphiidae</taxon>
        <taxon>Erigoninae</taxon>
        <taxon>Oedothorax</taxon>
    </lineage>
</organism>
<protein>
    <recommendedName>
        <fullName evidence="5">TIL domain-containing protein</fullName>
    </recommendedName>
</protein>
<gene>
    <name evidence="6" type="ORF">JTE90_021038</name>
</gene>
<evidence type="ECO:0000256" key="3">
    <source>
        <dbReference type="SAM" id="MobiDB-lite"/>
    </source>
</evidence>
<evidence type="ECO:0000256" key="2">
    <source>
        <dbReference type="ARBA" id="ARBA00023157"/>
    </source>
</evidence>
<feature type="domain" description="TIL" evidence="5">
    <location>
        <begin position="331"/>
        <end position="384"/>
    </location>
</feature>
<dbReference type="CDD" id="cd19941">
    <property type="entry name" value="TIL"/>
    <property type="match status" value="7"/>
</dbReference>
<reference evidence="6 7" key="1">
    <citation type="journal article" date="2022" name="Nat. Ecol. Evol.">
        <title>A masculinizing supergene underlies an exaggerated male reproductive morph in a spider.</title>
        <authorList>
            <person name="Hendrickx F."/>
            <person name="De Corte Z."/>
            <person name="Sonet G."/>
            <person name="Van Belleghem S.M."/>
            <person name="Kostlbacher S."/>
            <person name="Vangestel C."/>
        </authorList>
    </citation>
    <scope>NUCLEOTIDE SEQUENCE [LARGE SCALE GENOMIC DNA]</scope>
    <source>
        <strain evidence="6">W744_W776</strain>
    </source>
</reference>
<keyword evidence="4" id="KW-0732">Signal</keyword>
<dbReference type="Proteomes" id="UP000827092">
    <property type="component" value="Unassembled WGS sequence"/>
</dbReference>
<dbReference type="PANTHER" id="PTHR23259">
    <property type="entry name" value="RIDDLE"/>
    <property type="match status" value="1"/>
</dbReference>
<comment type="caution">
    <text evidence="6">The sequence shown here is derived from an EMBL/GenBank/DDBJ whole genome shotgun (WGS) entry which is preliminary data.</text>
</comment>
<sequence length="673" mass="72923">MFLSAVLSVSFYISLVVSQKCPENAIYSECSCLLTCESPYPSDECTESCQSGCFCKPGYLLRNGDMCVPHAECDATEDNNPKPSDGNYRKPQEGQYPRTQDRKPPNTQYGDYPKTQYGNPPKPQYNNPPNTPYGNPHNSPYGNPPNTPYGNPPNTPYGNPPSQQYPIRPEDGGNYPKTQDGKSRRPSQCPENSVFIACGSACAPTCDDPRLRSCGDKCHTACYCKPGFLTSRDGKGCVRPEHCDLKQIPEPVIPKCPANSIFIRCGSACVPTCQNPYPGPCNSDECVTACFCKPGYLMNVNSTACVRPDQCEKTKPAPTTGNTATENVYNCTETAVFDECGSMCPPTCEQPNPGQCSLECASGCFCKPGFFKRKDGKCVKPQECQMTDKCGADQQYYECTPSCKNNCKNYNNPGVRCACGPPGCFCREGLVKRGDGKCVQPSQCPKKCGPDEQYYECTPSCKNTCGNYNNPGVKCDCGPPGCFCREGLVKRADGKCVRKNQCPLTPPKCVANAAFTPCGSSCPPTCENPKPLLCSQKCEAGCFCKPGYLLTKDGACVLHDQCRAKNQTIQCGENEEFKECGSACPETCATSQQPPKFCTLQCVAGCFCKPSFVKNTGGKCVPKNLCEKSPESGVTFGDSRGCPDQKLCEAFCKSHKLNVGFCVGKNKTECHCA</sequence>
<feature type="domain" description="TIL" evidence="5">
    <location>
        <begin position="390"/>
        <end position="444"/>
    </location>
</feature>
<keyword evidence="2" id="KW-1015">Disulfide bond</keyword>
<feature type="compositionally biased region" description="Pro residues" evidence="3">
    <location>
        <begin position="142"/>
        <end position="159"/>
    </location>
</feature>
<evidence type="ECO:0000313" key="7">
    <source>
        <dbReference type="Proteomes" id="UP000827092"/>
    </source>
</evidence>
<dbReference type="SUPFAM" id="SSF57567">
    <property type="entry name" value="Serine protease inhibitors"/>
    <property type="match status" value="8"/>
</dbReference>
<dbReference type="GO" id="GO:0030414">
    <property type="term" value="F:peptidase inhibitor activity"/>
    <property type="evidence" value="ECO:0007669"/>
    <property type="project" value="UniProtKB-KW"/>
</dbReference>
<feature type="compositionally biased region" description="Low complexity" evidence="3">
    <location>
        <begin position="124"/>
        <end position="141"/>
    </location>
</feature>
<keyword evidence="7" id="KW-1185">Reference proteome</keyword>
<keyword evidence="1" id="KW-0646">Protease inhibitor</keyword>
<dbReference type="AlphaFoldDB" id="A0AAV6VTC5"/>
<evidence type="ECO:0000259" key="5">
    <source>
        <dbReference type="Pfam" id="PF01826"/>
    </source>
</evidence>
<evidence type="ECO:0000256" key="1">
    <source>
        <dbReference type="ARBA" id="ARBA00022690"/>
    </source>
</evidence>
<name>A0AAV6VTC5_9ARAC</name>
<dbReference type="PANTHER" id="PTHR23259:SF70">
    <property type="entry name" value="ACCESSORY GLAND PROTEIN ACP62F-RELATED"/>
    <property type="match status" value="1"/>
</dbReference>
<evidence type="ECO:0000313" key="6">
    <source>
        <dbReference type="EMBL" id="KAG8199023.1"/>
    </source>
</evidence>
<proteinExistence type="predicted"/>
<dbReference type="InterPro" id="IPR036084">
    <property type="entry name" value="Ser_inhib-like_sf"/>
</dbReference>
<feature type="chain" id="PRO_5043473555" description="TIL domain-containing protein" evidence="4">
    <location>
        <begin position="19"/>
        <end position="673"/>
    </location>
</feature>
<feature type="domain" description="TIL" evidence="5">
    <location>
        <begin position="571"/>
        <end position="626"/>
    </location>
</feature>
<accession>A0AAV6VTC5</accession>